<dbReference type="PRINTS" id="PR00031">
    <property type="entry name" value="HTHREPRESSR"/>
</dbReference>
<evidence type="ECO:0000256" key="11">
    <source>
        <dbReference type="SAM" id="Coils"/>
    </source>
</evidence>
<evidence type="ECO:0000256" key="7">
    <source>
        <dbReference type="ARBA" id="ARBA00025748"/>
    </source>
</evidence>
<keyword evidence="2 10" id="KW-0805">Transcription regulation</keyword>
<evidence type="ECO:0000256" key="5">
    <source>
        <dbReference type="ARBA" id="ARBA00023163"/>
    </source>
</evidence>
<dbReference type="CDD" id="cd00086">
    <property type="entry name" value="homeodomain"/>
    <property type="match status" value="1"/>
</dbReference>
<dbReference type="Proteomes" id="UP001632038">
    <property type="component" value="Unassembled WGS sequence"/>
</dbReference>
<dbReference type="InterPro" id="IPR017970">
    <property type="entry name" value="Homeobox_CS"/>
</dbReference>
<feature type="coiled-coil region" evidence="11">
    <location>
        <begin position="60"/>
        <end position="108"/>
    </location>
</feature>
<dbReference type="SUPFAM" id="SSF46689">
    <property type="entry name" value="Homeodomain-like"/>
    <property type="match status" value="1"/>
</dbReference>
<comment type="similarity">
    <text evidence="7 10">Belongs to the HD-ZIP homeobox family. Class I subfamily.</text>
</comment>
<dbReference type="InterPro" id="IPR000047">
    <property type="entry name" value="HTH_motif"/>
</dbReference>
<dbReference type="PANTHER" id="PTHR24326:SF122">
    <property type="entry name" value="HOMEOBOX-LEUCINE ZIPPER PROTEIN HOX6"/>
    <property type="match status" value="1"/>
</dbReference>
<dbReference type="InterPro" id="IPR003106">
    <property type="entry name" value="Leu_zip_homeo"/>
</dbReference>
<evidence type="ECO:0000256" key="8">
    <source>
        <dbReference type="PROSITE-ProRule" id="PRU00108"/>
    </source>
</evidence>
<dbReference type="InterPro" id="IPR001356">
    <property type="entry name" value="HD"/>
</dbReference>
<dbReference type="SMART" id="SM00389">
    <property type="entry name" value="HOX"/>
    <property type="match status" value="1"/>
</dbReference>
<evidence type="ECO:0000256" key="1">
    <source>
        <dbReference type="ARBA" id="ARBA00004123"/>
    </source>
</evidence>
<protein>
    <recommendedName>
        <fullName evidence="10">Homeobox-leucine zipper protein</fullName>
    </recommendedName>
    <alternativeName>
        <fullName evidence="10">HD-ZIP protein</fullName>
    </alternativeName>
    <alternativeName>
        <fullName evidence="10">Homeodomain transcription factor</fullName>
    </alternativeName>
</protein>
<feature type="domain" description="Homeobox" evidence="12">
    <location>
        <begin position="8"/>
        <end position="68"/>
    </location>
</feature>
<comment type="function">
    <text evidence="10">Transcription factor.</text>
</comment>
<dbReference type="AlphaFoldDB" id="A0ABD3DY13"/>
<keyword evidence="11" id="KW-0175">Coiled coil</keyword>
<dbReference type="Gene3D" id="1.10.10.60">
    <property type="entry name" value="Homeodomain-like"/>
    <property type="match status" value="1"/>
</dbReference>
<proteinExistence type="inferred from homology"/>
<keyword evidence="14" id="KW-1185">Reference proteome</keyword>
<keyword evidence="6 8" id="KW-0539">Nucleus</keyword>
<sequence>MTTTSTKRTTKNSKRRFNDDQVKSLETTFEAESRPELRLKQNLANKLGLQPRQVAIWFQNKRARSKSKQIEHEYSMLKSNYDRLELQFEAMRKENQNLLIKVQRLRSMADENNCEKNKKQSLCMPSCSDKNKNFDYLELETDVLNEDKTVEGCTIASPKNGSSFDSCTFLDNTGSSPQWWGF</sequence>
<evidence type="ECO:0000256" key="3">
    <source>
        <dbReference type="ARBA" id="ARBA00023125"/>
    </source>
</evidence>
<dbReference type="Pfam" id="PF00046">
    <property type="entry name" value="Homeodomain"/>
    <property type="match status" value="1"/>
</dbReference>
<dbReference type="Pfam" id="PF02183">
    <property type="entry name" value="HALZ"/>
    <property type="match status" value="1"/>
</dbReference>
<gene>
    <name evidence="13" type="ORF">CASFOL_007996</name>
</gene>
<dbReference type="GO" id="GO:0005634">
    <property type="term" value="C:nucleus"/>
    <property type="evidence" value="ECO:0007669"/>
    <property type="project" value="UniProtKB-SubCell"/>
</dbReference>
<dbReference type="PROSITE" id="PS00027">
    <property type="entry name" value="HOMEOBOX_1"/>
    <property type="match status" value="1"/>
</dbReference>
<comment type="subcellular location">
    <subcellularLocation>
        <location evidence="1 8 9">Nucleus</location>
    </subcellularLocation>
</comment>
<evidence type="ECO:0000313" key="14">
    <source>
        <dbReference type="Proteomes" id="UP001632038"/>
    </source>
</evidence>
<dbReference type="PANTHER" id="PTHR24326">
    <property type="entry name" value="HOMEOBOX-LEUCINE ZIPPER PROTEIN"/>
    <property type="match status" value="1"/>
</dbReference>
<evidence type="ECO:0000256" key="10">
    <source>
        <dbReference type="RuleBase" id="RU369038"/>
    </source>
</evidence>
<evidence type="ECO:0000313" key="13">
    <source>
        <dbReference type="EMBL" id="KAL3647028.1"/>
    </source>
</evidence>
<evidence type="ECO:0000256" key="2">
    <source>
        <dbReference type="ARBA" id="ARBA00023015"/>
    </source>
</evidence>
<dbReference type="GO" id="GO:0000981">
    <property type="term" value="F:DNA-binding transcription factor activity, RNA polymerase II-specific"/>
    <property type="evidence" value="ECO:0007669"/>
    <property type="project" value="UniProtKB-UniRule"/>
</dbReference>
<evidence type="ECO:0000256" key="9">
    <source>
        <dbReference type="RuleBase" id="RU000682"/>
    </source>
</evidence>
<dbReference type="InterPro" id="IPR045224">
    <property type="entry name" value="HDZip_class_I_plant"/>
</dbReference>
<evidence type="ECO:0000259" key="12">
    <source>
        <dbReference type="PROSITE" id="PS50071"/>
    </source>
</evidence>
<keyword evidence="4 8" id="KW-0371">Homeobox</keyword>
<keyword evidence="3 8" id="KW-0238">DNA-binding</keyword>
<dbReference type="PROSITE" id="PS50071">
    <property type="entry name" value="HOMEOBOX_2"/>
    <property type="match status" value="1"/>
</dbReference>
<dbReference type="GO" id="GO:0003677">
    <property type="term" value="F:DNA binding"/>
    <property type="evidence" value="ECO:0007669"/>
    <property type="project" value="UniProtKB-UniRule"/>
</dbReference>
<evidence type="ECO:0000256" key="6">
    <source>
        <dbReference type="ARBA" id="ARBA00023242"/>
    </source>
</evidence>
<feature type="DNA-binding region" description="Homeobox" evidence="8">
    <location>
        <begin position="10"/>
        <end position="69"/>
    </location>
</feature>
<organism evidence="13 14">
    <name type="scientific">Castilleja foliolosa</name>
    <dbReference type="NCBI Taxonomy" id="1961234"/>
    <lineage>
        <taxon>Eukaryota</taxon>
        <taxon>Viridiplantae</taxon>
        <taxon>Streptophyta</taxon>
        <taxon>Embryophyta</taxon>
        <taxon>Tracheophyta</taxon>
        <taxon>Spermatophyta</taxon>
        <taxon>Magnoliopsida</taxon>
        <taxon>eudicotyledons</taxon>
        <taxon>Gunneridae</taxon>
        <taxon>Pentapetalae</taxon>
        <taxon>asterids</taxon>
        <taxon>lamiids</taxon>
        <taxon>Lamiales</taxon>
        <taxon>Orobanchaceae</taxon>
        <taxon>Pedicularideae</taxon>
        <taxon>Castillejinae</taxon>
        <taxon>Castilleja</taxon>
    </lineage>
</organism>
<reference evidence="14" key="1">
    <citation type="journal article" date="2024" name="IScience">
        <title>Strigolactones Initiate the Formation of Haustorium-like Structures in Castilleja.</title>
        <authorList>
            <person name="Buerger M."/>
            <person name="Peterson D."/>
            <person name="Chory J."/>
        </authorList>
    </citation>
    <scope>NUCLEOTIDE SEQUENCE [LARGE SCALE GENOMIC DNA]</scope>
</reference>
<name>A0ABD3DY13_9LAMI</name>
<dbReference type="InterPro" id="IPR009057">
    <property type="entry name" value="Homeodomain-like_sf"/>
</dbReference>
<keyword evidence="5 10" id="KW-0804">Transcription</keyword>
<evidence type="ECO:0000256" key="4">
    <source>
        <dbReference type="ARBA" id="ARBA00023155"/>
    </source>
</evidence>
<dbReference type="EMBL" id="JAVIJP010000009">
    <property type="protein sequence ID" value="KAL3647028.1"/>
    <property type="molecule type" value="Genomic_DNA"/>
</dbReference>
<comment type="caution">
    <text evidence="13">The sequence shown here is derived from an EMBL/GenBank/DDBJ whole genome shotgun (WGS) entry which is preliminary data.</text>
</comment>
<accession>A0ABD3DY13</accession>